<evidence type="ECO:0000256" key="1">
    <source>
        <dbReference type="SAM" id="MobiDB-lite"/>
    </source>
</evidence>
<evidence type="ECO:0000313" key="2">
    <source>
        <dbReference type="EMBL" id="KAI7727182.1"/>
    </source>
</evidence>
<evidence type="ECO:0000313" key="3">
    <source>
        <dbReference type="Proteomes" id="UP001206925"/>
    </source>
</evidence>
<sequence>AHEKNVKIIIAAAVVAAATTTVVEYSMERQPPPSLQPPQQPKESVVRAYIFTRPRKKDATKKDKKHTELPSAPDILDSERPAISPSPEPAPEPESTVESQWSKPFKW</sequence>
<feature type="region of interest" description="Disordered" evidence="1">
    <location>
        <begin position="52"/>
        <end position="107"/>
    </location>
</feature>
<accession>A0AAD5G3U6</accession>
<gene>
    <name evidence="2" type="ORF">M8C21_026995</name>
</gene>
<feature type="compositionally biased region" description="Basic residues" evidence="1">
    <location>
        <begin position="53"/>
        <end position="64"/>
    </location>
</feature>
<keyword evidence="3" id="KW-1185">Reference proteome</keyword>
<protein>
    <submittedName>
        <fullName evidence="2">Uncharacterized protein</fullName>
    </submittedName>
</protein>
<feature type="non-terminal residue" evidence="2">
    <location>
        <position position="1"/>
    </location>
</feature>
<organism evidence="2 3">
    <name type="scientific">Ambrosia artemisiifolia</name>
    <name type="common">Common ragweed</name>
    <dbReference type="NCBI Taxonomy" id="4212"/>
    <lineage>
        <taxon>Eukaryota</taxon>
        <taxon>Viridiplantae</taxon>
        <taxon>Streptophyta</taxon>
        <taxon>Embryophyta</taxon>
        <taxon>Tracheophyta</taxon>
        <taxon>Spermatophyta</taxon>
        <taxon>Magnoliopsida</taxon>
        <taxon>eudicotyledons</taxon>
        <taxon>Gunneridae</taxon>
        <taxon>Pentapetalae</taxon>
        <taxon>asterids</taxon>
        <taxon>campanulids</taxon>
        <taxon>Asterales</taxon>
        <taxon>Asteraceae</taxon>
        <taxon>Asteroideae</taxon>
        <taxon>Heliantheae alliance</taxon>
        <taxon>Heliantheae</taxon>
        <taxon>Ambrosia</taxon>
    </lineage>
</organism>
<dbReference type="EMBL" id="JAMZMK010011423">
    <property type="protein sequence ID" value="KAI7727182.1"/>
    <property type="molecule type" value="Genomic_DNA"/>
</dbReference>
<dbReference type="Proteomes" id="UP001206925">
    <property type="component" value="Unassembled WGS sequence"/>
</dbReference>
<proteinExistence type="predicted"/>
<comment type="caution">
    <text evidence="2">The sequence shown here is derived from an EMBL/GenBank/DDBJ whole genome shotgun (WGS) entry which is preliminary data.</text>
</comment>
<dbReference type="AlphaFoldDB" id="A0AAD5G3U6"/>
<name>A0AAD5G3U6_AMBAR</name>
<reference evidence="2" key="1">
    <citation type="submission" date="2022-06" db="EMBL/GenBank/DDBJ databases">
        <title>Uncovering the hologenomic basis of an extraordinary plant invasion.</title>
        <authorList>
            <person name="Bieker V.C."/>
            <person name="Martin M.D."/>
            <person name="Gilbert T."/>
            <person name="Hodgins K."/>
            <person name="Battlay P."/>
            <person name="Petersen B."/>
            <person name="Wilson J."/>
        </authorList>
    </citation>
    <scope>NUCLEOTIDE SEQUENCE</scope>
    <source>
        <strain evidence="2">AA19_3_7</strain>
        <tissue evidence="2">Leaf</tissue>
    </source>
</reference>